<name>A0A1X2H6S7_SYNRA</name>
<dbReference type="Proteomes" id="UP000242180">
    <property type="component" value="Unassembled WGS sequence"/>
</dbReference>
<gene>
    <name evidence="1" type="ORF">BCR43DRAFT_495947</name>
</gene>
<keyword evidence="2" id="KW-1185">Reference proteome</keyword>
<organism evidence="1 2">
    <name type="scientific">Syncephalastrum racemosum</name>
    <name type="common">Filamentous fungus</name>
    <dbReference type="NCBI Taxonomy" id="13706"/>
    <lineage>
        <taxon>Eukaryota</taxon>
        <taxon>Fungi</taxon>
        <taxon>Fungi incertae sedis</taxon>
        <taxon>Mucoromycota</taxon>
        <taxon>Mucoromycotina</taxon>
        <taxon>Mucoromycetes</taxon>
        <taxon>Mucorales</taxon>
        <taxon>Syncephalastraceae</taxon>
        <taxon>Syncephalastrum</taxon>
    </lineage>
</organism>
<comment type="caution">
    <text evidence="1">The sequence shown here is derived from an EMBL/GenBank/DDBJ whole genome shotgun (WGS) entry which is preliminary data.</text>
</comment>
<accession>A0A1X2H6S7</accession>
<dbReference type="EMBL" id="MCGN01000008">
    <property type="protein sequence ID" value="ORY94150.1"/>
    <property type="molecule type" value="Genomic_DNA"/>
</dbReference>
<dbReference type="InParanoid" id="A0A1X2H6S7"/>
<proteinExistence type="predicted"/>
<dbReference type="AlphaFoldDB" id="A0A1X2H6S7"/>
<reference evidence="1 2" key="1">
    <citation type="submission" date="2016-07" db="EMBL/GenBank/DDBJ databases">
        <title>Pervasive Adenine N6-methylation of Active Genes in Fungi.</title>
        <authorList>
            <consortium name="DOE Joint Genome Institute"/>
            <person name="Mondo S.J."/>
            <person name="Dannebaum R.O."/>
            <person name="Kuo R.C."/>
            <person name="Labutti K."/>
            <person name="Haridas S."/>
            <person name="Kuo A."/>
            <person name="Salamov A."/>
            <person name="Ahrendt S.R."/>
            <person name="Lipzen A."/>
            <person name="Sullivan W."/>
            <person name="Andreopoulos W.B."/>
            <person name="Clum A."/>
            <person name="Lindquist E."/>
            <person name="Daum C."/>
            <person name="Ramamoorthy G.K."/>
            <person name="Gryganskyi A."/>
            <person name="Culley D."/>
            <person name="Magnuson J.K."/>
            <person name="James T.Y."/>
            <person name="O'Malley M.A."/>
            <person name="Stajich J.E."/>
            <person name="Spatafora J.W."/>
            <person name="Visel A."/>
            <person name="Grigoriev I.V."/>
        </authorList>
    </citation>
    <scope>NUCLEOTIDE SEQUENCE [LARGE SCALE GENOMIC DNA]</scope>
    <source>
        <strain evidence="1 2">NRRL 2496</strain>
    </source>
</reference>
<protein>
    <submittedName>
        <fullName evidence="1">Uncharacterized protein</fullName>
    </submittedName>
</protein>
<sequence>MIKMKNKDKNRRKKKKKIWYAKRVMSSLWRNQWHGTIPSCRSSRLCLHYRLPVLEMNSLA</sequence>
<evidence type="ECO:0000313" key="2">
    <source>
        <dbReference type="Proteomes" id="UP000242180"/>
    </source>
</evidence>
<evidence type="ECO:0000313" key="1">
    <source>
        <dbReference type="EMBL" id="ORY94150.1"/>
    </source>
</evidence>